<protein>
    <recommendedName>
        <fullName evidence="1">Ice-binding protein C-terminal domain-containing protein</fullName>
    </recommendedName>
</protein>
<proteinExistence type="predicted"/>
<feature type="domain" description="Ice-binding protein C-terminal" evidence="1">
    <location>
        <begin position="219"/>
        <end position="238"/>
    </location>
</feature>
<reference evidence="2 3" key="1">
    <citation type="journal article" date="2016" name="Nat. Commun.">
        <title>Thousands of microbial genomes shed light on interconnected biogeochemical processes in an aquifer system.</title>
        <authorList>
            <person name="Anantharaman K."/>
            <person name="Brown C.T."/>
            <person name="Hug L.A."/>
            <person name="Sharon I."/>
            <person name="Castelle C.J."/>
            <person name="Probst A.J."/>
            <person name="Thomas B.C."/>
            <person name="Singh A."/>
            <person name="Wilkins M.J."/>
            <person name="Karaoz U."/>
            <person name="Brodie E.L."/>
            <person name="Williams K.H."/>
            <person name="Hubbard S.S."/>
            <person name="Banfield J.F."/>
        </authorList>
    </citation>
    <scope>NUCLEOTIDE SEQUENCE [LARGE SCALE GENOMIC DNA]</scope>
</reference>
<dbReference type="InterPro" id="IPR013424">
    <property type="entry name" value="Ice-binding_C"/>
</dbReference>
<sequence length="248" mass="26646">MKKLLLTFVMVLGIVVNGWATTYTGSLTDSSGLFATNGNFGNAGIHGWNPSAVLSYTVDDTTNTGFWTYAYTYTVDEKGISHVIIEVSDDNPATPENEAFTTANLKAGSTAGGIINPYSPSDPGNSNPFMPEQVYGIKWDTEGILSFFWTIVTDRMPMWGDFYAVDGKKPGNEIYAYNTGFGLDTSALIGNGNAMDTQGHAWLLVPDSKIDDDGGRGRQVPEPGTLLLLGSGLIGLALYGGRKFNKKI</sequence>
<evidence type="ECO:0000259" key="1">
    <source>
        <dbReference type="Pfam" id="PF07589"/>
    </source>
</evidence>
<evidence type="ECO:0000313" key="3">
    <source>
        <dbReference type="Proteomes" id="UP000178797"/>
    </source>
</evidence>
<gene>
    <name evidence="2" type="ORF">A2W05_00290</name>
</gene>
<dbReference type="AlphaFoldDB" id="A0A1F7RZ62"/>
<dbReference type="Proteomes" id="UP000178797">
    <property type="component" value="Unassembled WGS sequence"/>
</dbReference>
<comment type="caution">
    <text evidence="2">The sequence shown here is derived from an EMBL/GenBank/DDBJ whole genome shotgun (WGS) entry which is preliminary data.</text>
</comment>
<accession>A0A1F7RZ62</accession>
<dbReference type="NCBIfam" id="TIGR02595">
    <property type="entry name" value="PEP_CTERM"/>
    <property type="match status" value="1"/>
</dbReference>
<dbReference type="Pfam" id="PF07589">
    <property type="entry name" value="PEP-CTERM"/>
    <property type="match status" value="1"/>
</dbReference>
<name>A0A1F7RZ62_9BACT</name>
<organism evidence="2 3">
    <name type="scientific">Candidatus Schekmanbacteria bacterium RBG_16_38_10</name>
    <dbReference type="NCBI Taxonomy" id="1817879"/>
    <lineage>
        <taxon>Bacteria</taxon>
        <taxon>Candidatus Schekmaniibacteriota</taxon>
    </lineage>
</organism>
<evidence type="ECO:0000313" key="2">
    <source>
        <dbReference type="EMBL" id="OGL46866.1"/>
    </source>
</evidence>
<dbReference type="EMBL" id="MGDE01000070">
    <property type="protein sequence ID" value="OGL46866.1"/>
    <property type="molecule type" value="Genomic_DNA"/>
</dbReference>